<dbReference type="OrthoDB" id="3548481at2759"/>
<proteinExistence type="predicted"/>
<dbReference type="Gene3D" id="3.30.420.10">
    <property type="entry name" value="Ribonuclease H-like superfamily/Ribonuclease H"/>
    <property type="match status" value="1"/>
</dbReference>
<dbReference type="Proteomes" id="UP000076584">
    <property type="component" value="Unassembled WGS sequence"/>
</dbReference>
<organism evidence="1 2">
    <name type="scientific">Colletotrichum incanum</name>
    <name type="common">Soybean anthracnose fungus</name>
    <dbReference type="NCBI Taxonomy" id="1573173"/>
    <lineage>
        <taxon>Eukaryota</taxon>
        <taxon>Fungi</taxon>
        <taxon>Dikarya</taxon>
        <taxon>Ascomycota</taxon>
        <taxon>Pezizomycotina</taxon>
        <taxon>Sordariomycetes</taxon>
        <taxon>Hypocreomycetidae</taxon>
        <taxon>Glomerellales</taxon>
        <taxon>Glomerellaceae</taxon>
        <taxon>Colletotrichum</taxon>
        <taxon>Colletotrichum spaethianum species complex</taxon>
    </lineage>
</organism>
<dbReference type="SUPFAM" id="SSF53098">
    <property type="entry name" value="Ribonuclease H-like"/>
    <property type="match status" value="1"/>
</dbReference>
<dbReference type="CDD" id="cd09276">
    <property type="entry name" value="Rnase_HI_RT_non_LTR"/>
    <property type="match status" value="1"/>
</dbReference>
<evidence type="ECO:0000313" key="1">
    <source>
        <dbReference type="EMBL" id="KZL80760.1"/>
    </source>
</evidence>
<evidence type="ECO:0000313" key="2">
    <source>
        <dbReference type="Proteomes" id="UP000076584"/>
    </source>
</evidence>
<accession>A0A167B0W9</accession>
<dbReference type="PROSITE" id="PS50879">
    <property type="entry name" value="RNASE_H_1"/>
    <property type="match status" value="1"/>
</dbReference>
<sequence length="196" mass="21669">MVASAGPPSPFILNLFTDASFRMLKHYKSPSKLSQSAGAAVFWKPWPGLVGQNPWHSRAFQVLTYRDFHEAELFAVVAGLETAALLSHLMSELKRVTIFIDCKDSIRRLTAAAENASDPLIKRAVAASFELDAKGIRVLVYWCPDHAGIEGNKKAGELAKEVCYHSFRHLVPMGQPTSVAGNEILGEYLERARRSD</sequence>
<reference evidence="1 2" key="1">
    <citation type="submission" date="2015-06" db="EMBL/GenBank/DDBJ databases">
        <title>Survival trade-offs in plant roots during colonization by closely related pathogenic and mutualistic fungi.</title>
        <authorList>
            <person name="Hacquard S."/>
            <person name="Kracher B."/>
            <person name="Hiruma K."/>
            <person name="Weinman A."/>
            <person name="Muench P."/>
            <person name="Garrido Oter R."/>
            <person name="Ver Loren van Themaat E."/>
            <person name="Dallerey J.-F."/>
            <person name="Damm U."/>
            <person name="Henrissat B."/>
            <person name="Lespinet O."/>
            <person name="Thon M."/>
            <person name="Kemen E."/>
            <person name="McHardy A.C."/>
            <person name="Schulze-Lefert P."/>
            <person name="O'Connell R.J."/>
        </authorList>
    </citation>
    <scope>NUCLEOTIDE SEQUENCE [LARGE SCALE GENOMIC DNA]</scope>
    <source>
        <strain evidence="1 2">MAFF 238704</strain>
    </source>
</reference>
<keyword evidence="2" id="KW-1185">Reference proteome</keyword>
<dbReference type="EMBL" id="LFIW01001810">
    <property type="protein sequence ID" value="KZL80760.1"/>
    <property type="molecule type" value="Genomic_DNA"/>
</dbReference>
<dbReference type="InterPro" id="IPR036397">
    <property type="entry name" value="RNaseH_sf"/>
</dbReference>
<dbReference type="InterPro" id="IPR012337">
    <property type="entry name" value="RNaseH-like_sf"/>
</dbReference>
<gene>
    <name evidence="1" type="ORF">CI238_09186</name>
</gene>
<dbReference type="Pfam" id="PF00075">
    <property type="entry name" value="RNase_H"/>
    <property type="match status" value="1"/>
</dbReference>
<dbReference type="GO" id="GO:0004523">
    <property type="term" value="F:RNA-DNA hybrid ribonuclease activity"/>
    <property type="evidence" value="ECO:0007669"/>
    <property type="project" value="InterPro"/>
</dbReference>
<name>A0A167B0W9_COLIC</name>
<dbReference type="AlphaFoldDB" id="A0A167B0W9"/>
<protein>
    <submittedName>
        <fullName evidence="1">Uncharacterized protein</fullName>
    </submittedName>
</protein>
<comment type="caution">
    <text evidence="1">The sequence shown here is derived from an EMBL/GenBank/DDBJ whole genome shotgun (WGS) entry which is preliminary data.</text>
</comment>
<dbReference type="InterPro" id="IPR002156">
    <property type="entry name" value="RNaseH_domain"/>
</dbReference>
<dbReference type="GO" id="GO:0003676">
    <property type="term" value="F:nucleic acid binding"/>
    <property type="evidence" value="ECO:0007669"/>
    <property type="project" value="InterPro"/>
</dbReference>